<dbReference type="PANTHER" id="PTHR41247">
    <property type="entry name" value="HTH-TYPE TRANSCRIPTIONAL REPRESSOR YCNK"/>
    <property type="match status" value="1"/>
</dbReference>
<organism evidence="1 2">
    <name type="scientific">Halorubrum californiense DSM 19288</name>
    <dbReference type="NCBI Taxonomy" id="1227465"/>
    <lineage>
        <taxon>Archaea</taxon>
        <taxon>Methanobacteriati</taxon>
        <taxon>Methanobacteriota</taxon>
        <taxon>Stenosarchaea group</taxon>
        <taxon>Halobacteria</taxon>
        <taxon>Halobacteriales</taxon>
        <taxon>Haloferacaceae</taxon>
        <taxon>Halorubrum</taxon>
    </lineage>
</organism>
<dbReference type="PATRIC" id="fig|1227465.4.peg.517"/>
<accession>M0EM07</accession>
<evidence type="ECO:0000313" key="2">
    <source>
        <dbReference type="Proteomes" id="UP000011586"/>
    </source>
</evidence>
<keyword evidence="2" id="KW-1185">Reference proteome</keyword>
<proteinExistence type="predicted"/>
<evidence type="ECO:0000313" key="1">
    <source>
        <dbReference type="EMBL" id="ELZ47424.1"/>
    </source>
</evidence>
<dbReference type="EMBL" id="AOJK01000014">
    <property type="protein sequence ID" value="ELZ47424.1"/>
    <property type="molecule type" value="Genomic_DNA"/>
</dbReference>
<dbReference type="Pfam" id="PF05573">
    <property type="entry name" value="NosL"/>
    <property type="match status" value="1"/>
</dbReference>
<name>M0EM07_9EURY</name>
<dbReference type="SUPFAM" id="SSF160387">
    <property type="entry name" value="NosL/MerB-like"/>
    <property type="match status" value="1"/>
</dbReference>
<gene>
    <name evidence="1" type="ORF">C463_02656</name>
</gene>
<sequence>MVIGDHGGPNGQVFYANMEPEPRQGPVQGPDGTENLAWFHTLAHGLFPYHFDMVDTGAEATAMYVTDYSRVDWELAEEAERKTMPAPTAPETFSDATRLTYVVGSSVMGGMGPDLIPFSETDAAERLAETHGGQTIEYDDIDRTLIEGIRMTGMG</sequence>
<dbReference type="AlphaFoldDB" id="M0EM07"/>
<protein>
    <submittedName>
        <fullName evidence="1">NosL family protein</fullName>
    </submittedName>
</protein>
<reference evidence="1 2" key="1">
    <citation type="journal article" date="2014" name="PLoS Genet.">
        <title>Phylogenetically driven sequencing of extremely halophilic archaea reveals strategies for static and dynamic osmo-response.</title>
        <authorList>
            <person name="Becker E.A."/>
            <person name="Seitzer P.M."/>
            <person name="Tritt A."/>
            <person name="Larsen D."/>
            <person name="Krusor M."/>
            <person name="Yao A.I."/>
            <person name="Wu D."/>
            <person name="Madern D."/>
            <person name="Eisen J.A."/>
            <person name="Darling A.E."/>
            <person name="Facciotti M.T."/>
        </authorList>
    </citation>
    <scope>NUCLEOTIDE SEQUENCE [LARGE SCALE GENOMIC DNA]</scope>
    <source>
        <strain evidence="1 2">DSM 19288</strain>
    </source>
</reference>
<dbReference type="PANTHER" id="PTHR41247:SF1">
    <property type="entry name" value="HTH-TYPE TRANSCRIPTIONAL REPRESSOR YCNK"/>
    <property type="match status" value="1"/>
</dbReference>
<dbReference type="Gene3D" id="3.30.70.2050">
    <property type="match status" value="1"/>
</dbReference>
<dbReference type="InterPro" id="IPR008719">
    <property type="entry name" value="N2O_reductase_NosL"/>
</dbReference>
<comment type="caution">
    <text evidence="1">The sequence shown here is derived from an EMBL/GenBank/DDBJ whole genome shotgun (WGS) entry which is preliminary data.</text>
</comment>
<dbReference type="Proteomes" id="UP000011586">
    <property type="component" value="Unassembled WGS sequence"/>
</dbReference>
<dbReference type="STRING" id="1227465.C463_02656"/>